<dbReference type="PANTHER" id="PTHR43394:SF1">
    <property type="entry name" value="ATP-BINDING CASSETTE SUB-FAMILY B MEMBER 10, MITOCHONDRIAL"/>
    <property type="match status" value="1"/>
</dbReference>
<reference evidence="1" key="1">
    <citation type="submission" date="2020-05" db="EMBL/GenBank/DDBJ databases">
        <authorList>
            <person name="Zhu T."/>
            <person name="Keshari N."/>
            <person name="Lu X."/>
        </authorList>
    </citation>
    <scope>NUCLEOTIDE SEQUENCE</scope>
    <source>
        <strain evidence="1">NK1-12</strain>
    </source>
</reference>
<gene>
    <name evidence="1" type="ORF">HJG54_06270</name>
</gene>
<name>A0AA96WCB3_9CYAN</name>
<dbReference type="GO" id="GO:0015421">
    <property type="term" value="F:ABC-type oligopeptide transporter activity"/>
    <property type="evidence" value="ECO:0007669"/>
    <property type="project" value="TreeGrafter"/>
</dbReference>
<dbReference type="Gene3D" id="3.40.50.300">
    <property type="entry name" value="P-loop containing nucleotide triphosphate hydrolases"/>
    <property type="match status" value="1"/>
</dbReference>
<sequence length="73" mass="8267">MHGWACPKSGVTTAHRLSTVPSADQILVLDQGQIVQQGTHDSLINQDGMYRQFWHSRQQAKTWKLGSNRVMFS</sequence>
<proteinExistence type="predicted"/>
<accession>A0AA96WCB3</accession>
<dbReference type="RefSeq" id="WP_316433963.1">
    <property type="nucleotide sequence ID" value="NZ_CP053586.1"/>
</dbReference>
<dbReference type="AlphaFoldDB" id="A0AA96WCB3"/>
<dbReference type="PANTHER" id="PTHR43394">
    <property type="entry name" value="ATP-DEPENDENT PERMEASE MDL1, MITOCHONDRIAL"/>
    <property type="match status" value="1"/>
</dbReference>
<organism evidence="1">
    <name type="scientific">Leptolyngbya sp. NK1-12</name>
    <dbReference type="NCBI Taxonomy" id="2547451"/>
    <lineage>
        <taxon>Bacteria</taxon>
        <taxon>Bacillati</taxon>
        <taxon>Cyanobacteriota</taxon>
        <taxon>Cyanophyceae</taxon>
        <taxon>Leptolyngbyales</taxon>
        <taxon>Leptolyngbyaceae</taxon>
        <taxon>Leptolyngbya group</taxon>
        <taxon>Leptolyngbya</taxon>
    </lineage>
</organism>
<dbReference type="InterPro" id="IPR039421">
    <property type="entry name" value="Type_1_exporter"/>
</dbReference>
<dbReference type="SUPFAM" id="SSF52540">
    <property type="entry name" value="P-loop containing nucleoside triphosphate hydrolases"/>
    <property type="match status" value="1"/>
</dbReference>
<protein>
    <recommendedName>
        <fullName evidence="2">ABC transporter ATP-binding protein</fullName>
    </recommendedName>
</protein>
<dbReference type="InterPro" id="IPR027417">
    <property type="entry name" value="P-loop_NTPase"/>
</dbReference>
<evidence type="ECO:0008006" key="2">
    <source>
        <dbReference type="Google" id="ProtNLM"/>
    </source>
</evidence>
<dbReference type="EMBL" id="CP053586">
    <property type="protein sequence ID" value="WNZ22504.1"/>
    <property type="molecule type" value="Genomic_DNA"/>
</dbReference>
<evidence type="ECO:0000313" key="1">
    <source>
        <dbReference type="EMBL" id="WNZ22504.1"/>
    </source>
</evidence>